<keyword evidence="5" id="KW-0732">Signal</keyword>
<organism evidence="7 8">
    <name type="scientific">Plasmodium knowlesi (strain H)</name>
    <dbReference type="NCBI Taxonomy" id="5851"/>
    <lineage>
        <taxon>Eukaryota</taxon>
        <taxon>Sar</taxon>
        <taxon>Alveolata</taxon>
        <taxon>Apicomplexa</taxon>
        <taxon>Aconoidasida</taxon>
        <taxon>Haemosporida</taxon>
        <taxon>Plasmodiidae</taxon>
        <taxon>Plasmodium</taxon>
        <taxon>Plasmodium (Plasmodium)</taxon>
    </lineage>
</organism>
<dbReference type="Gene3D" id="1.10.443.10">
    <property type="entry name" value="Intergrase catalytic core"/>
    <property type="match status" value="1"/>
</dbReference>
<dbReference type="Proteomes" id="UP000182128">
    <property type="component" value="Unassembled WGS sequence"/>
</dbReference>
<feature type="signal peptide" evidence="5">
    <location>
        <begin position="1"/>
        <end position="22"/>
    </location>
</feature>
<dbReference type="InterPro" id="IPR013762">
    <property type="entry name" value="Integrase-like_cat_sf"/>
</dbReference>
<name>A0A193RCN3_PLAKH</name>
<keyword evidence="4" id="KW-1133">Transmembrane helix</keyword>
<accession>A0A193RCN3</accession>
<evidence type="ECO:0000256" key="5">
    <source>
        <dbReference type="SAM" id="SignalP"/>
    </source>
</evidence>
<evidence type="ECO:0000313" key="8">
    <source>
        <dbReference type="Proteomes" id="UP000182128"/>
    </source>
</evidence>
<keyword evidence="4" id="KW-0472">Membrane</keyword>
<keyword evidence="2" id="KW-0233">DNA recombination</keyword>
<dbReference type="AlphaFoldDB" id="A0A193RCN3"/>
<dbReference type="CDD" id="cd01189">
    <property type="entry name" value="INT_ICEBs1_C_like"/>
    <property type="match status" value="1"/>
</dbReference>
<dbReference type="InterPro" id="IPR011010">
    <property type="entry name" value="DNA_brk_join_enz"/>
</dbReference>
<dbReference type="GO" id="GO:0015074">
    <property type="term" value="P:DNA integration"/>
    <property type="evidence" value="ECO:0007669"/>
    <property type="project" value="InterPro"/>
</dbReference>
<feature type="compositionally biased region" description="Acidic residues" evidence="3">
    <location>
        <begin position="69"/>
        <end position="106"/>
    </location>
</feature>
<sequence>MHHLAKALCFFIILKCIEKATSFFVQKLHIFHLTASRNGDNLPYIGKKCPNSMGMSVRRKGSCLKSHDEEEDGETDETEEMEDELDEELDETDEENEQSEVEETDSSDSTLASRGSKKVTTGGNKVKAEKIKKRKRKKKSTNVIKCRTCNKILKPRVKFCAHCGTNVSVEKIKLKKYIEDIYLPLRKEEVSDNTYRVEKGFWNDILPVKTCSTRKLMLCLFTFCISPFWAIFPFFFFFFFFSKKLGKYELHELGANNWEGFLKYLKSKNCSPRTMALYQSTYQQSLKYALYRDYLKSVHNFRKIKNSTIPRRKITPLSPKEIELLLTNSGDMHRAIFALSIGIGLRPSEVLRILWEDINFEKKEIFIKGQKTKYSNTAIPMTNFAYNELVKWWEIEKKPLKGLCFYSETIKNKFNYTNTKTPLKTFKTALKGAAKRAGLEISEDGKKRRIFPYLLRHSFATIAATSNPPVPLPVAQAIMRHSSSKMLLDTYTKAGNNIIRDGLDNFKI</sequence>
<dbReference type="GO" id="GO:0003677">
    <property type="term" value="F:DNA binding"/>
    <property type="evidence" value="ECO:0007669"/>
    <property type="project" value="UniProtKB-KW"/>
</dbReference>
<evidence type="ECO:0000256" key="4">
    <source>
        <dbReference type="SAM" id="Phobius"/>
    </source>
</evidence>
<feature type="chain" id="PRO_5009823938" evidence="5">
    <location>
        <begin position="23"/>
        <end position="508"/>
    </location>
</feature>
<dbReference type="InterPro" id="IPR010998">
    <property type="entry name" value="Integrase_recombinase_N"/>
</dbReference>
<gene>
    <name evidence="7" type="ORF">PKNA1_C2_1409200</name>
</gene>
<dbReference type="GO" id="GO:0006310">
    <property type="term" value="P:DNA recombination"/>
    <property type="evidence" value="ECO:0007669"/>
    <property type="project" value="UniProtKB-KW"/>
</dbReference>
<dbReference type="EMBL" id="CWHQ02000017">
    <property type="protein sequence ID" value="SBO25916.1"/>
    <property type="molecule type" value="Genomic_DNA"/>
</dbReference>
<keyword evidence="1" id="KW-0238">DNA-binding</keyword>
<evidence type="ECO:0000313" key="7">
    <source>
        <dbReference type="EMBL" id="SBO25916.1"/>
    </source>
</evidence>
<feature type="compositionally biased region" description="Basic residues" evidence="3">
    <location>
        <begin position="130"/>
        <end position="139"/>
    </location>
</feature>
<feature type="domain" description="Tyr recombinase" evidence="6">
    <location>
        <begin position="312"/>
        <end position="504"/>
    </location>
</feature>
<evidence type="ECO:0000256" key="1">
    <source>
        <dbReference type="ARBA" id="ARBA00023125"/>
    </source>
</evidence>
<reference evidence="8" key="1">
    <citation type="submission" date="2016-05" db="EMBL/GenBank/DDBJ databases">
        <authorList>
            <person name="Sharaf H."/>
        </authorList>
    </citation>
    <scope>NUCLEOTIDE SEQUENCE [LARGE SCALE GENOMIC DNA]</scope>
    <source>
        <strain evidence="8">H</strain>
    </source>
</reference>
<evidence type="ECO:0000259" key="6">
    <source>
        <dbReference type="PROSITE" id="PS51898"/>
    </source>
</evidence>
<dbReference type="Pfam" id="PF00589">
    <property type="entry name" value="Phage_integrase"/>
    <property type="match status" value="1"/>
</dbReference>
<dbReference type="PANTHER" id="PTHR30349">
    <property type="entry name" value="PHAGE INTEGRASE-RELATED"/>
    <property type="match status" value="1"/>
</dbReference>
<dbReference type="PANTHER" id="PTHR30349:SF41">
    <property type="entry name" value="INTEGRASE_RECOMBINASE PROTEIN MJ0367-RELATED"/>
    <property type="match status" value="1"/>
</dbReference>
<dbReference type="InterPro" id="IPR050090">
    <property type="entry name" value="Tyrosine_recombinase_XerCD"/>
</dbReference>
<feature type="transmembrane region" description="Helical" evidence="4">
    <location>
        <begin position="220"/>
        <end position="241"/>
    </location>
</feature>
<evidence type="ECO:0000256" key="2">
    <source>
        <dbReference type="ARBA" id="ARBA00023172"/>
    </source>
</evidence>
<feature type="region of interest" description="Disordered" evidence="3">
    <location>
        <begin position="56"/>
        <end position="139"/>
    </location>
</feature>
<dbReference type="InterPro" id="IPR002104">
    <property type="entry name" value="Integrase_catalytic"/>
</dbReference>
<proteinExistence type="predicted"/>
<dbReference type="SUPFAM" id="SSF56349">
    <property type="entry name" value="DNA breaking-rejoining enzymes"/>
    <property type="match status" value="1"/>
</dbReference>
<keyword evidence="4" id="KW-0812">Transmembrane</keyword>
<protein>
    <submittedName>
        <fullName evidence="7">Tyrosine recombinase, putative</fullName>
    </submittedName>
</protein>
<evidence type="ECO:0000256" key="3">
    <source>
        <dbReference type="SAM" id="MobiDB-lite"/>
    </source>
</evidence>
<dbReference type="Gene3D" id="1.10.150.130">
    <property type="match status" value="1"/>
</dbReference>
<dbReference type="PROSITE" id="PS51898">
    <property type="entry name" value="TYR_RECOMBINASE"/>
    <property type="match status" value="1"/>
</dbReference>